<reference evidence="2 3" key="1">
    <citation type="journal article" date="2018" name="Science">
        <title>The opium poppy genome and morphinan production.</title>
        <authorList>
            <person name="Guo L."/>
            <person name="Winzer T."/>
            <person name="Yang X."/>
            <person name="Li Y."/>
            <person name="Ning Z."/>
            <person name="He Z."/>
            <person name="Teodor R."/>
            <person name="Lu Y."/>
            <person name="Bowser T.A."/>
            <person name="Graham I.A."/>
            <person name="Ye K."/>
        </authorList>
    </citation>
    <scope>NUCLEOTIDE SEQUENCE [LARGE SCALE GENOMIC DNA]</scope>
    <source>
        <strain evidence="3">cv. HN1</strain>
        <tissue evidence="2">Leaves</tissue>
    </source>
</reference>
<feature type="region of interest" description="Disordered" evidence="1">
    <location>
        <begin position="19"/>
        <end position="69"/>
    </location>
</feature>
<keyword evidence="3" id="KW-1185">Reference proteome</keyword>
<dbReference type="EMBL" id="CM010717">
    <property type="protein sequence ID" value="RZC53981.1"/>
    <property type="molecule type" value="Genomic_DNA"/>
</dbReference>
<dbReference type="AlphaFoldDB" id="A0A4Y7J209"/>
<protein>
    <submittedName>
        <fullName evidence="2">Uncharacterized protein</fullName>
    </submittedName>
</protein>
<gene>
    <name evidence="2" type="ORF">C5167_012837</name>
</gene>
<evidence type="ECO:0000256" key="1">
    <source>
        <dbReference type="SAM" id="MobiDB-lite"/>
    </source>
</evidence>
<dbReference type="Gramene" id="RZC53981">
    <property type="protein sequence ID" value="RZC53981"/>
    <property type="gene ID" value="C5167_012837"/>
</dbReference>
<name>A0A4Y7J209_PAPSO</name>
<accession>A0A4Y7J209</accession>
<feature type="compositionally biased region" description="Basic and acidic residues" evidence="1">
    <location>
        <begin position="57"/>
        <end position="69"/>
    </location>
</feature>
<organism evidence="2 3">
    <name type="scientific">Papaver somniferum</name>
    <name type="common">Opium poppy</name>
    <dbReference type="NCBI Taxonomy" id="3469"/>
    <lineage>
        <taxon>Eukaryota</taxon>
        <taxon>Viridiplantae</taxon>
        <taxon>Streptophyta</taxon>
        <taxon>Embryophyta</taxon>
        <taxon>Tracheophyta</taxon>
        <taxon>Spermatophyta</taxon>
        <taxon>Magnoliopsida</taxon>
        <taxon>Ranunculales</taxon>
        <taxon>Papaveraceae</taxon>
        <taxon>Papaveroideae</taxon>
        <taxon>Papaver</taxon>
    </lineage>
</organism>
<evidence type="ECO:0000313" key="3">
    <source>
        <dbReference type="Proteomes" id="UP000316621"/>
    </source>
</evidence>
<sequence length="69" mass="8210">MFVHKIWISYFFLRTSTTESQSQTDMAPRLVRKSQHGSRLREEVRNQNVTRTIQDGEVNKSLERRKSTL</sequence>
<dbReference type="Proteomes" id="UP000316621">
    <property type="component" value="Chromosome 3"/>
</dbReference>
<proteinExistence type="predicted"/>
<evidence type="ECO:0000313" key="2">
    <source>
        <dbReference type="EMBL" id="RZC53981.1"/>
    </source>
</evidence>